<evidence type="ECO:0000256" key="7">
    <source>
        <dbReference type="ARBA" id="ARBA00023264"/>
    </source>
</evidence>
<reference evidence="11 12" key="1">
    <citation type="submission" date="2016-10" db="EMBL/GenBank/DDBJ databases">
        <authorList>
            <person name="de Groot N.N."/>
        </authorList>
    </citation>
    <scope>NUCLEOTIDE SEQUENCE [LARGE SCALE GENOMIC DNA]</scope>
    <source>
        <strain evidence="11 12">DSM 12130</strain>
    </source>
</reference>
<dbReference type="PANTHER" id="PTHR30100">
    <property type="entry name" value="FATTY ACID/PHOSPHOLIPID SYNTHESIS PROTEIN PLSX"/>
    <property type="match status" value="1"/>
</dbReference>
<dbReference type="GO" id="GO:0006633">
    <property type="term" value="P:fatty acid biosynthetic process"/>
    <property type="evidence" value="ECO:0007669"/>
    <property type="project" value="UniProtKB-UniRule"/>
</dbReference>
<evidence type="ECO:0000256" key="5">
    <source>
        <dbReference type="ARBA" id="ARBA00023098"/>
    </source>
</evidence>
<evidence type="ECO:0000256" key="4">
    <source>
        <dbReference type="ARBA" id="ARBA00022679"/>
    </source>
</evidence>
<dbReference type="RefSeq" id="WP_092220600.1">
    <property type="nucleotide sequence ID" value="NZ_FNJI01000006.1"/>
</dbReference>
<evidence type="ECO:0000256" key="10">
    <source>
        <dbReference type="HAMAP-Rule" id="MF_00019"/>
    </source>
</evidence>
<keyword evidence="6 10" id="KW-0594">Phospholipid biosynthesis</keyword>
<evidence type="ECO:0000256" key="3">
    <source>
        <dbReference type="ARBA" id="ARBA00022516"/>
    </source>
</evidence>
<proteinExistence type="inferred from homology"/>
<dbReference type="STRING" id="91360.SAMN05660330_01106"/>
<dbReference type="GO" id="GO:0005737">
    <property type="term" value="C:cytoplasm"/>
    <property type="evidence" value="ECO:0007669"/>
    <property type="project" value="UniProtKB-SubCell"/>
</dbReference>
<comment type="pathway">
    <text evidence="10">Lipid metabolism; phospholipid metabolism.</text>
</comment>
<dbReference type="AlphaFoldDB" id="A0A1H0MM44"/>
<comment type="subcellular location">
    <subcellularLocation>
        <location evidence="10">Cytoplasm</location>
    </subcellularLocation>
    <text evidence="10">Associated with the membrane possibly through PlsY.</text>
</comment>
<dbReference type="HAMAP" id="MF_00019">
    <property type="entry name" value="PlsX"/>
    <property type="match status" value="1"/>
</dbReference>
<dbReference type="EC" id="2.3.1.274" evidence="8 10"/>
<evidence type="ECO:0000256" key="1">
    <source>
        <dbReference type="ARBA" id="ARBA00001232"/>
    </source>
</evidence>
<comment type="subunit">
    <text evidence="9 10">Homodimer. Probably interacts with PlsY.</text>
</comment>
<comment type="function">
    <text evidence="10">Catalyzes the reversible formation of acyl-phosphate (acyl-PO(4)) from acyl-[acyl-carrier-protein] (acyl-ACP). This enzyme utilizes acyl-ACP as fatty acyl donor, but not acyl-CoA.</text>
</comment>
<dbReference type="PIRSF" id="PIRSF002465">
    <property type="entry name" value="Phsphlp_syn_PlsX"/>
    <property type="match status" value="1"/>
</dbReference>
<gene>
    <name evidence="10" type="primary">plsX</name>
    <name evidence="11" type="ORF">SAMN05660330_01106</name>
</gene>
<dbReference type="GO" id="GO:0008654">
    <property type="term" value="P:phospholipid biosynthetic process"/>
    <property type="evidence" value="ECO:0007669"/>
    <property type="project" value="UniProtKB-KW"/>
</dbReference>
<dbReference type="Gene3D" id="3.40.718.10">
    <property type="entry name" value="Isopropylmalate Dehydrogenase"/>
    <property type="match status" value="1"/>
</dbReference>
<evidence type="ECO:0000256" key="6">
    <source>
        <dbReference type="ARBA" id="ARBA00023209"/>
    </source>
</evidence>
<comment type="catalytic activity">
    <reaction evidence="1 10">
        <text>a fatty acyl-[ACP] + phosphate = an acyl phosphate + holo-[ACP]</text>
        <dbReference type="Rhea" id="RHEA:42292"/>
        <dbReference type="Rhea" id="RHEA-COMP:9685"/>
        <dbReference type="Rhea" id="RHEA-COMP:14125"/>
        <dbReference type="ChEBI" id="CHEBI:43474"/>
        <dbReference type="ChEBI" id="CHEBI:59918"/>
        <dbReference type="ChEBI" id="CHEBI:64479"/>
        <dbReference type="ChEBI" id="CHEBI:138651"/>
        <dbReference type="EC" id="2.3.1.274"/>
    </reaction>
</comment>
<organism evidence="11 12">
    <name type="scientific">Desulforhopalus singaporensis</name>
    <dbReference type="NCBI Taxonomy" id="91360"/>
    <lineage>
        <taxon>Bacteria</taxon>
        <taxon>Pseudomonadati</taxon>
        <taxon>Thermodesulfobacteriota</taxon>
        <taxon>Desulfobulbia</taxon>
        <taxon>Desulfobulbales</taxon>
        <taxon>Desulfocapsaceae</taxon>
        <taxon>Desulforhopalus</taxon>
    </lineage>
</organism>
<keyword evidence="5 10" id="KW-0443">Lipid metabolism</keyword>
<dbReference type="Pfam" id="PF02504">
    <property type="entry name" value="FA_synthesis"/>
    <property type="match status" value="1"/>
</dbReference>
<keyword evidence="11" id="KW-0012">Acyltransferase</keyword>
<evidence type="ECO:0000313" key="12">
    <source>
        <dbReference type="Proteomes" id="UP000199073"/>
    </source>
</evidence>
<dbReference type="EMBL" id="FNJI01000006">
    <property type="protein sequence ID" value="SDO81457.1"/>
    <property type="molecule type" value="Genomic_DNA"/>
</dbReference>
<evidence type="ECO:0000256" key="9">
    <source>
        <dbReference type="ARBA" id="ARBA00046608"/>
    </source>
</evidence>
<keyword evidence="3 10" id="KW-0444">Lipid biosynthesis</keyword>
<evidence type="ECO:0000313" key="11">
    <source>
        <dbReference type="EMBL" id="SDO81457.1"/>
    </source>
</evidence>
<evidence type="ECO:0000256" key="2">
    <source>
        <dbReference type="ARBA" id="ARBA00022490"/>
    </source>
</evidence>
<dbReference type="Proteomes" id="UP000199073">
    <property type="component" value="Unassembled WGS sequence"/>
</dbReference>
<sequence>MHIALDAMGGDHGSEELIAGALQAVEETGLYVSLVGDESLLNSHLETLAPDSRTAKKITIVHSSEVVGMNEHPATAIRKKKDSSVMVAFDLVRRGVADAAVSAGNSGATMAAGIRKLGRLNGISRPGIASAFPTRKKPVVMMDIGANVDCKPVHLYQFAIMASAFSKITGVQNPKIGLLTIGEETGKGNSLVKETYPLLEKSSLNFIGNVEGRDVFQGDIDVIVCDGFVGNICLKVSEGLADAAMQMLRDEIIKSWIAKIGYLLTRKAFRSFKKRVDYAEYGGAPLLGIDGVGFICHGKSTSHAIKNAIIKAAQMAKGNINRDILASLAAGNNVEHLEM</sequence>
<keyword evidence="2 10" id="KW-0963">Cytoplasm</keyword>
<keyword evidence="4 10" id="KW-0808">Transferase</keyword>
<keyword evidence="7 10" id="KW-1208">Phospholipid metabolism</keyword>
<keyword evidence="12" id="KW-1185">Reference proteome</keyword>
<dbReference type="OrthoDB" id="9806408at2"/>
<dbReference type="InterPro" id="IPR003664">
    <property type="entry name" value="FA_synthesis"/>
</dbReference>
<accession>A0A1H0MM44</accession>
<dbReference type="GO" id="GO:0043811">
    <property type="term" value="F:phosphate:acyl-[acyl carrier protein] acyltransferase activity"/>
    <property type="evidence" value="ECO:0007669"/>
    <property type="project" value="UniProtKB-UniRule"/>
</dbReference>
<comment type="similarity">
    <text evidence="10">Belongs to the PlsX family.</text>
</comment>
<dbReference type="NCBIfam" id="TIGR00182">
    <property type="entry name" value="plsX"/>
    <property type="match status" value="1"/>
</dbReference>
<dbReference type="SUPFAM" id="SSF53659">
    <property type="entry name" value="Isocitrate/Isopropylmalate dehydrogenase-like"/>
    <property type="match status" value="1"/>
</dbReference>
<dbReference type="PANTHER" id="PTHR30100:SF1">
    <property type="entry name" value="PHOSPHATE ACYLTRANSFERASE"/>
    <property type="match status" value="1"/>
</dbReference>
<evidence type="ECO:0000256" key="8">
    <source>
        <dbReference type="ARBA" id="ARBA00024069"/>
    </source>
</evidence>
<name>A0A1H0MM44_9BACT</name>
<protein>
    <recommendedName>
        <fullName evidence="8 10">Phosphate acyltransferase</fullName>
        <ecNumber evidence="8 10">2.3.1.274</ecNumber>
    </recommendedName>
    <alternativeName>
        <fullName evidence="10">Acyl-ACP phosphotransacylase</fullName>
    </alternativeName>
    <alternativeName>
        <fullName evidence="10">Acyl-[acyl-carrier-protein]--phosphate acyltransferase</fullName>
    </alternativeName>
    <alternativeName>
        <fullName evidence="10">Phosphate-acyl-ACP acyltransferase</fullName>
    </alternativeName>
</protein>
<dbReference type="InterPro" id="IPR012281">
    <property type="entry name" value="Phospholipid_synth_PlsX-like"/>
</dbReference>
<dbReference type="UniPathway" id="UPA00085"/>